<proteinExistence type="predicted"/>
<dbReference type="SUPFAM" id="SSF54427">
    <property type="entry name" value="NTF2-like"/>
    <property type="match status" value="1"/>
</dbReference>
<dbReference type="RefSeq" id="WP_083027311.1">
    <property type="nucleotide sequence ID" value="NZ_AP022589.1"/>
</dbReference>
<dbReference type="Gene3D" id="3.10.450.50">
    <property type="match status" value="1"/>
</dbReference>
<organism evidence="1 2">
    <name type="scientific">Mycolicibacter minnesotensis</name>
    <dbReference type="NCBI Taxonomy" id="1118379"/>
    <lineage>
        <taxon>Bacteria</taxon>
        <taxon>Bacillati</taxon>
        <taxon>Actinomycetota</taxon>
        <taxon>Actinomycetes</taxon>
        <taxon>Mycobacteriales</taxon>
        <taxon>Mycobacteriaceae</taxon>
        <taxon>Mycolicibacter</taxon>
    </lineage>
</organism>
<sequence length="152" mass="16944">MTLSVADQLELSGLVHRYAAHVDAQRFDEVAQLFTVDAELVLPEPPDQLEPSVYHRGHDGVRAAMSGLATVTRTHHGILGEVYAASSAAAVATGEITGVAHHWIEQRGTLTDYVWYLRYRDIYHRVEQDWRIAQRSLTIDAIESLPAGRVRS</sequence>
<accession>A0A7I7R3H8</accession>
<keyword evidence="2" id="KW-1185">Reference proteome</keyword>
<reference evidence="1 2" key="1">
    <citation type="submission" date="2017-02" db="EMBL/GenBank/DDBJ databases">
        <title>The new phylogeny of genus Mycobacterium.</title>
        <authorList>
            <person name="Tortoli E."/>
            <person name="Trovato A."/>
            <person name="Cirillo D.M."/>
        </authorList>
    </citation>
    <scope>NUCLEOTIDE SEQUENCE [LARGE SCALE GENOMIC DNA]</scope>
    <source>
        <strain evidence="1 2">DSM 45633</strain>
    </source>
</reference>
<dbReference type="Proteomes" id="UP000192320">
    <property type="component" value="Unassembled WGS sequence"/>
</dbReference>
<evidence type="ECO:0000313" key="1">
    <source>
        <dbReference type="EMBL" id="ORA98759.1"/>
    </source>
</evidence>
<dbReference type="OrthoDB" id="1492465at2"/>
<dbReference type="CDD" id="cd00531">
    <property type="entry name" value="NTF2_like"/>
    <property type="match status" value="1"/>
</dbReference>
<comment type="caution">
    <text evidence="1">The sequence shown here is derived from an EMBL/GenBank/DDBJ whole genome shotgun (WGS) entry which is preliminary data.</text>
</comment>
<gene>
    <name evidence="1" type="ORF">BST33_15955</name>
</gene>
<dbReference type="InterPro" id="IPR032710">
    <property type="entry name" value="NTF2-like_dom_sf"/>
</dbReference>
<dbReference type="Pfam" id="PF13577">
    <property type="entry name" value="SnoaL_4"/>
    <property type="match status" value="1"/>
</dbReference>
<evidence type="ECO:0000313" key="2">
    <source>
        <dbReference type="Proteomes" id="UP000192320"/>
    </source>
</evidence>
<dbReference type="AlphaFoldDB" id="A0A7I7R3H8"/>
<dbReference type="EMBL" id="MVHZ01000020">
    <property type="protein sequence ID" value="ORA98759.1"/>
    <property type="molecule type" value="Genomic_DNA"/>
</dbReference>
<dbReference type="InterPro" id="IPR037401">
    <property type="entry name" value="SnoaL-like"/>
</dbReference>
<name>A0A7I7R3H8_9MYCO</name>
<protein>
    <submittedName>
        <fullName evidence="1">Uncharacterized protein</fullName>
    </submittedName>
</protein>